<protein>
    <recommendedName>
        <fullName evidence="4">TraK protein</fullName>
    </recommendedName>
</protein>
<evidence type="ECO:0000313" key="2">
    <source>
        <dbReference type="EMBL" id="SEG07486.1"/>
    </source>
</evidence>
<dbReference type="InterPro" id="IPR035225">
    <property type="entry name" value="DUF5338"/>
</dbReference>
<organism evidence="2 3">
    <name type="scientific">Nitrosomonas ureae</name>
    <dbReference type="NCBI Taxonomy" id="44577"/>
    <lineage>
        <taxon>Bacteria</taxon>
        <taxon>Pseudomonadati</taxon>
        <taxon>Pseudomonadota</taxon>
        <taxon>Betaproteobacteria</taxon>
        <taxon>Nitrosomonadales</taxon>
        <taxon>Nitrosomonadaceae</taxon>
        <taxon>Nitrosomonas</taxon>
    </lineage>
</organism>
<dbReference type="Proteomes" id="UP000236753">
    <property type="component" value="Unassembled WGS sequence"/>
</dbReference>
<evidence type="ECO:0000256" key="1">
    <source>
        <dbReference type="SAM" id="MobiDB-lite"/>
    </source>
</evidence>
<evidence type="ECO:0000313" key="3">
    <source>
        <dbReference type="Proteomes" id="UP000236753"/>
    </source>
</evidence>
<dbReference type="EMBL" id="FNUX01000024">
    <property type="protein sequence ID" value="SEG07486.1"/>
    <property type="molecule type" value="Genomic_DNA"/>
</dbReference>
<name>A0A1H5X896_9PROT</name>
<sequence length="150" mass="17352">MEKNILERLADKTAKSGSLHAKRNLAVFLALRDQINLAINSGWSVKDIWELLHDEGKMVISYQVFLRLVKKHTDYKTHKRSTKKSELKSAVEEQQINRSDETHKENLNENKKDLEPAQENTDSTKRPKYPDTGNPNGFEWSADYNVDDII</sequence>
<reference evidence="2 3" key="1">
    <citation type="submission" date="2016-10" db="EMBL/GenBank/DDBJ databases">
        <authorList>
            <person name="de Groot N.N."/>
        </authorList>
    </citation>
    <scope>NUCLEOTIDE SEQUENCE [LARGE SCALE GENOMIC DNA]</scope>
    <source>
        <strain evidence="2 3">Nm13</strain>
    </source>
</reference>
<evidence type="ECO:0008006" key="4">
    <source>
        <dbReference type="Google" id="ProtNLM"/>
    </source>
</evidence>
<feature type="region of interest" description="Disordered" evidence="1">
    <location>
        <begin position="74"/>
        <end position="150"/>
    </location>
</feature>
<proteinExistence type="predicted"/>
<dbReference type="AlphaFoldDB" id="A0A1H5X896"/>
<gene>
    <name evidence="2" type="ORF">SAMN05216334_12447</name>
</gene>
<accession>A0A1H5X896</accession>
<dbReference type="Pfam" id="PF17273">
    <property type="entry name" value="DUF5338"/>
    <property type="match status" value="1"/>
</dbReference>
<feature type="compositionally biased region" description="Basic and acidic residues" evidence="1">
    <location>
        <begin position="98"/>
        <end position="115"/>
    </location>
</feature>